<reference evidence="1" key="1">
    <citation type="journal article" date="2021" name="Proc. Natl. Acad. Sci. U.S.A.">
        <title>A Catalog of Tens of Thousands of Viruses from Human Metagenomes Reveals Hidden Associations with Chronic Diseases.</title>
        <authorList>
            <person name="Tisza M.J."/>
            <person name="Buck C.B."/>
        </authorList>
    </citation>
    <scope>NUCLEOTIDE SEQUENCE</scope>
    <source>
        <strain evidence="1">Ctbxa26</strain>
    </source>
</reference>
<sequence length="81" mass="9306">MKKQIEICTCDICHKECDVLEVTYPVMFTTEQTEGRSVKPYISYEKIDMCAECLKKAINIKGAGAMGYNEYEIIDEKEVIE</sequence>
<organism evidence="1">
    <name type="scientific">Siphoviridae sp. ctbxa26</name>
    <dbReference type="NCBI Taxonomy" id="2825568"/>
    <lineage>
        <taxon>Viruses</taxon>
        <taxon>Duplodnaviria</taxon>
        <taxon>Heunggongvirae</taxon>
        <taxon>Uroviricota</taxon>
        <taxon>Caudoviricetes</taxon>
    </lineage>
</organism>
<name>A0A8S5VF01_9CAUD</name>
<evidence type="ECO:0000313" key="1">
    <source>
        <dbReference type="EMBL" id="DAG05300.1"/>
    </source>
</evidence>
<dbReference type="EMBL" id="BK016254">
    <property type="protein sequence ID" value="DAG05300.1"/>
    <property type="molecule type" value="Genomic_DNA"/>
</dbReference>
<protein>
    <submittedName>
        <fullName evidence="1">Uncharacterized protein</fullName>
    </submittedName>
</protein>
<accession>A0A8S5VF01</accession>
<proteinExistence type="predicted"/>